<dbReference type="EMBL" id="JBJJXI010000170">
    <property type="protein sequence ID" value="KAL3384548.1"/>
    <property type="molecule type" value="Genomic_DNA"/>
</dbReference>
<name>A0ABD2VVH3_9HYME</name>
<proteinExistence type="predicted"/>
<dbReference type="AlphaFoldDB" id="A0ABD2VVH3"/>
<organism evidence="2 3">
    <name type="scientific">Trichogramma kaykai</name>
    <dbReference type="NCBI Taxonomy" id="54128"/>
    <lineage>
        <taxon>Eukaryota</taxon>
        <taxon>Metazoa</taxon>
        <taxon>Ecdysozoa</taxon>
        <taxon>Arthropoda</taxon>
        <taxon>Hexapoda</taxon>
        <taxon>Insecta</taxon>
        <taxon>Pterygota</taxon>
        <taxon>Neoptera</taxon>
        <taxon>Endopterygota</taxon>
        <taxon>Hymenoptera</taxon>
        <taxon>Apocrita</taxon>
        <taxon>Proctotrupomorpha</taxon>
        <taxon>Chalcidoidea</taxon>
        <taxon>Trichogrammatidae</taxon>
        <taxon>Trichogramma</taxon>
    </lineage>
</organism>
<comment type="caution">
    <text evidence="2">The sequence shown here is derived from an EMBL/GenBank/DDBJ whole genome shotgun (WGS) entry which is preliminary data.</text>
</comment>
<reference evidence="2 3" key="1">
    <citation type="journal article" date="2024" name="bioRxiv">
        <title>A reference genome for Trichogramma kaykai: A tiny desert-dwelling parasitoid wasp with competing sex-ratio distorters.</title>
        <authorList>
            <person name="Culotta J."/>
            <person name="Lindsey A.R."/>
        </authorList>
    </citation>
    <scope>NUCLEOTIDE SEQUENCE [LARGE SCALE GENOMIC DNA]</scope>
    <source>
        <strain evidence="2 3">KSX58</strain>
    </source>
</reference>
<evidence type="ECO:0000313" key="2">
    <source>
        <dbReference type="EMBL" id="KAL3384548.1"/>
    </source>
</evidence>
<accession>A0ABD2VVH3</accession>
<gene>
    <name evidence="2" type="ORF">TKK_019647</name>
</gene>
<feature type="compositionally biased region" description="Basic and acidic residues" evidence="1">
    <location>
        <begin position="15"/>
        <end position="24"/>
    </location>
</feature>
<protein>
    <submittedName>
        <fullName evidence="2">Uncharacterized protein</fullName>
    </submittedName>
</protein>
<evidence type="ECO:0000313" key="3">
    <source>
        <dbReference type="Proteomes" id="UP001627154"/>
    </source>
</evidence>
<dbReference type="Proteomes" id="UP001627154">
    <property type="component" value="Unassembled WGS sequence"/>
</dbReference>
<feature type="region of interest" description="Disordered" evidence="1">
    <location>
        <begin position="1"/>
        <end position="24"/>
    </location>
</feature>
<evidence type="ECO:0000256" key="1">
    <source>
        <dbReference type="SAM" id="MobiDB-lite"/>
    </source>
</evidence>
<keyword evidence="3" id="KW-1185">Reference proteome</keyword>
<sequence>MDSSSQHSRTGGAKEGGKAEREREDVRRRSRLLRAIYIYRFYNVAVLKNINKWVNEKNLYSLIIPLKDKASLNNTSTTLSSSLQFANVPITRSMAILLESVKSLRFLCSKALKRALLLVYGPLEREHVIKYHFLNDIVMWRGREGSKCPRFVADGKSSTRKSIIDHVYYIRRTISKVRFKNEDVAQVRDEHSRRCKSKMFYLFFFFNDSCNLHCKK</sequence>